<proteinExistence type="predicted"/>
<gene>
    <name evidence="2" type="ORF">K450DRAFT_234487</name>
</gene>
<reference evidence="2" key="1">
    <citation type="submission" date="2021-06" db="EMBL/GenBank/DDBJ databases">
        <authorList>
            <consortium name="DOE Joint Genome Institute"/>
            <person name="Mondo S.J."/>
            <person name="Amses K.R."/>
            <person name="Simmons D.R."/>
            <person name="Longcore J.E."/>
            <person name="Seto K."/>
            <person name="Alves G.H."/>
            <person name="Bonds A.E."/>
            <person name="Quandt C.A."/>
            <person name="Davis W.J."/>
            <person name="Chang Y."/>
            <person name="Letcher P.M."/>
            <person name="Powell M.J."/>
            <person name="Kuo A."/>
            <person name="Labutti K."/>
            <person name="Pangilinan J."/>
            <person name="Andreopoulos W."/>
            <person name="Tritt A."/>
            <person name="Riley R."/>
            <person name="Hundley H."/>
            <person name="Johnson J."/>
            <person name="Lipzen A."/>
            <person name="Barry K."/>
            <person name="Berbee M.L."/>
            <person name="Buchler N.E."/>
            <person name="Grigoriev I.V."/>
            <person name="Spatafora J.W."/>
            <person name="Stajich J.E."/>
            <person name="James T.Y."/>
        </authorList>
    </citation>
    <scope>NUCLEOTIDE SEQUENCE</scope>
    <source>
        <strain evidence="2">AG</strain>
    </source>
</reference>
<keyword evidence="1" id="KW-0812">Transmembrane</keyword>
<keyword evidence="1" id="KW-0472">Membrane</keyword>
<organism evidence="2 3">
    <name type="scientific">Umbelopsis ramanniana AG</name>
    <dbReference type="NCBI Taxonomy" id="1314678"/>
    <lineage>
        <taxon>Eukaryota</taxon>
        <taxon>Fungi</taxon>
        <taxon>Fungi incertae sedis</taxon>
        <taxon>Mucoromycota</taxon>
        <taxon>Mucoromycotina</taxon>
        <taxon>Umbelopsidomycetes</taxon>
        <taxon>Umbelopsidales</taxon>
        <taxon>Umbelopsidaceae</taxon>
        <taxon>Umbelopsis</taxon>
    </lineage>
</organism>
<feature type="transmembrane region" description="Helical" evidence="1">
    <location>
        <begin position="6"/>
        <end position="25"/>
    </location>
</feature>
<sequence>MGRLVFESVLAFVLFVRAIIFIYFLRQKPIKLPQCKPLTWACTAFICTETNTELMSKQQII</sequence>
<comment type="caution">
    <text evidence="2">The sequence shown here is derived from an EMBL/GenBank/DDBJ whole genome shotgun (WGS) entry which is preliminary data.</text>
</comment>
<protein>
    <submittedName>
        <fullName evidence="2">Uncharacterized protein</fullName>
    </submittedName>
</protein>
<keyword evidence="3" id="KW-1185">Reference proteome</keyword>
<dbReference type="AlphaFoldDB" id="A0AAD5HE67"/>
<dbReference type="Proteomes" id="UP001206595">
    <property type="component" value="Unassembled WGS sequence"/>
</dbReference>
<evidence type="ECO:0000256" key="1">
    <source>
        <dbReference type="SAM" id="Phobius"/>
    </source>
</evidence>
<evidence type="ECO:0000313" key="3">
    <source>
        <dbReference type="Proteomes" id="UP001206595"/>
    </source>
</evidence>
<keyword evidence="1" id="KW-1133">Transmembrane helix</keyword>
<evidence type="ECO:0000313" key="2">
    <source>
        <dbReference type="EMBL" id="KAI8581070.1"/>
    </source>
</evidence>
<dbReference type="GeneID" id="75913274"/>
<dbReference type="RefSeq" id="XP_051446074.1">
    <property type="nucleotide sequence ID" value="XM_051587929.1"/>
</dbReference>
<dbReference type="EMBL" id="MU620908">
    <property type="protein sequence ID" value="KAI8581070.1"/>
    <property type="molecule type" value="Genomic_DNA"/>
</dbReference>
<reference evidence="2" key="2">
    <citation type="journal article" date="2022" name="Proc. Natl. Acad. Sci. U.S.A.">
        <title>Diploid-dominant life cycles characterize the early evolution of Fungi.</title>
        <authorList>
            <person name="Amses K.R."/>
            <person name="Simmons D.R."/>
            <person name="Longcore J.E."/>
            <person name="Mondo S.J."/>
            <person name="Seto K."/>
            <person name="Jeronimo G.H."/>
            <person name="Bonds A.E."/>
            <person name="Quandt C.A."/>
            <person name="Davis W.J."/>
            <person name="Chang Y."/>
            <person name="Federici B.A."/>
            <person name="Kuo A."/>
            <person name="LaButti K."/>
            <person name="Pangilinan J."/>
            <person name="Andreopoulos W."/>
            <person name="Tritt A."/>
            <person name="Riley R."/>
            <person name="Hundley H."/>
            <person name="Johnson J."/>
            <person name="Lipzen A."/>
            <person name="Barry K."/>
            <person name="Lang B.F."/>
            <person name="Cuomo C.A."/>
            <person name="Buchler N.E."/>
            <person name="Grigoriev I.V."/>
            <person name="Spatafora J.W."/>
            <person name="Stajich J.E."/>
            <person name="James T.Y."/>
        </authorList>
    </citation>
    <scope>NUCLEOTIDE SEQUENCE</scope>
    <source>
        <strain evidence="2">AG</strain>
    </source>
</reference>
<name>A0AAD5HE67_UMBRA</name>
<accession>A0AAD5HE67</accession>